<protein>
    <submittedName>
        <fullName evidence="4">TetR/AcrR family transcriptional regulator</fullName>
    </submittedName>
</protein>
<dbReference type="Gene3D" id="1.10.357.10">
    <property type="entry name" value="Tetracycline Repressor, domain 2"/>
    <property type="match status" value="1"/>
</dbReference>
<dbReference type="GO" id="GO:0003677">
    <property type="term" value="F:DNA binding"/>
    <property type="evidence" value="ECO:0007669"/>
    <property type="project" value="UniProtKB-UniRule"/>
</dbReference>
<dbReference type="InterPro" id="IPR001647">
    <property type="entry name" value="HTH_TetR"/>
</dbReference>
<keyword evidence="1 2" id="KW-0238">DNA-binding</keyword>
<dbReference type="PANTHER" id="PTHR43479:SF11">
    <property type="entry name" value="ACREF_ENVCD OPERON REPRESSOR-RELATED"/>
    <property type="match status" value="1"/>
</dbReference>
<dbReference type="RefSeq" id="WP_108631891.1">
    <property type="nucleotide sequence ID" value="NZ_QCXX01000001.1"/>
</dbReference>
<dbReference type="EMBL" id="QCXX01000001">
    <property type="protein sequence ID" value="PUV25570.1"/>
    <property type="molecule type" value="Genomic_DNA"/>
</dbReference>
<dbReference type="Pfam" id="PF22604">
    <property type="entry name" value="TetR_HI_0893_C"/>
    <property type="match status" value="1"/>
</dbReference>
<dbReference type="InterPro" id="IPR009057">
    <property type="entry name" value="Homeodomain-like_sf"/>
</dbReference>
<evidence type="ECO:0000256" key="1">
    <source>
        <dbReference type="ARBA" id="ARBA00023125"/>
    </source>
</evidence>
<comment type="caution">
    <text evidence="4">The sequence shown here is derived from an EMBL/GenBank/DDBJ whole genome shotgun (WGS) entry which is preliminary data.</text>
</comment>
<dbReference type="AlphaFoldDB" id="A0A363NXW7"/>
<evidence type="ECO:0000259" key="3">
    <source>
        <dbReference type="PROSITE" id="PS50977"/>
    </source>
</evidence>
<organism evidence="4 5">
    <name type="scientific">Sphingobacterium athyrii</name>
    <dbReference type="NCBI Taxonomy" id="2152717"/>
    <lineage>
        <taxon>Bacteria</taxon>
        <taxon>Pseudomonadati</taxon>
        <taxon>Bacteroidota</taxon>
        <taxon>Sphingobacteriia</taxon>
        <taxon>Sphingobacteriales</taxon>
        <taxon>Sphingobacteriaceae</taxon>
        <taxon>Sphingobacterium</taxon>
    </lineage>
</organism>
<feature type="domain" description="HTH tetR-type" evidence="3">
    <location>
        <begin position="9"/>
        <end position="69"/>
    </location>
</feature>
<dbReference type="PANTHER" id="PTHR43479">
    <property type="entry name" value="ACREF/ENVCD OPERON REPRESSOR-RELATED"/>
    <property type="match status" value="1"/>
</dbReference>
<keyword evidence="5" id="KW-1185">Reference proteome</keyword>
<dbReference type="Pfam" id="PF00440">
    <property type="entry name" value="TetR_N"/>
    <property type="match status" value="1"/>
</dbReference>
<dbReference type="SUPFAM" id="SSF46689">
    <property type="entry name" value="Homeodomain-like"/>
    <property type="match status" value="1"/>
</dbReference>
<name>A0A363NXW7_9SPHI</name>
<dbReference type="PROSITE" id="PS50977">
    <property type="entry name" value="HTH_TETR_2"/>
    <property type="match status" value="1"/>
</dbReference>
<reference evidence="4 5" key="1">
    <citation type="submission" date="2018-04" db="EMBL/GenBank/DDBJ databases">
        <title>Sphingobacterium sp. M46 Genome.</title>
        <authorList>
            <person name="Cheng J."/>
            <person name="Li Y."/>
        </authorList>
    </citation>
    <scope>NUCLEOTIDE SEQUENCE [LARGE SCALE GENOMIC DNA]</scope>
    <source>
        <strain evidence="4 5">M46</strain>
    </source>
</reference>
<dbReference type="InterPro" id="IPR054422">
    <property type="entry name" value="TetR-like_HI_0893_C"/>
</dbReference>
<evidence type="ECO:0000313" key="4">
    <source>
        <dbReference type="EMBL" id="PUV25570.1"/>
    </source>
</evidence>
<evidence type="ECO:0000256" key="2">
    <source>
        <dbReference type="PROSITE-ProRule" id="PRU00335"/>
    </source>
</evidence>
<dbReference type="InterPro" id="IPR050624">
    <property type="entry name" value="HTH-type_Tx_Regulator"/>
</dbReference>
<dbReference type="PRINTS" id="PR00455">
    <property type="entry name" value="HTHTETR"/>
</dbReference>
<proteinExistence type="predicted"/>
<feature type="DNA-binding region" description="H-T-H motif" evidence="2">
    <location>
        <begin position="32"/>
        <end position="51"/>
    </location>
</feature>
<dbReference type="Proteomes" id="UP000250831">
    <property type="component" value="Unassembled WGS sequence"/>
</dbReference>
<gene>
    <name evidence="4" type="ORF">DCO56_00840</name>
</gene>
<dbReference type="OrthoDB" id="6430772at2"/>
<evidence type="ECO:0000313" key="5">
    <source>
        <dbReference type="Proteomes" id="UP000250831"/>
    </source>
</evidence>
<accession>A0A363NXW7</accession>
<sequence length="201" mass="23369">MNVRLMHTNEKIAAVFAATLKLIHTNGFHGTPMSKIAQESEVAIGTIYHYFPSKDDLIFALFKHCRSLLNDYIFDGIKEDFDYKASFFHVWRNFVKFYLENAQIFSFFEQFFSSPYYEKNKAEIQEPVGGQNKVLDFLQEGIDKKILKQVNVHLLVASYIGVALSTVHNIKFKDLQFSEQNLKELMEIIWDGAVNRNKIIN</sequence>